<keyword evidence="2" id="KW-1185">Reference proteome</keyword>
<name>A0ABU6J9I0_9BURK</name>
<organism evidence="1 2">
    <name type="scientific">Noviherbaspirillum album</name>
    <dbReference type="NCBI Taxonomy" id="3080276"/>
    <lineage>
        <taxon>Bacteria</taxon>
        <taxon>Pseudomonadati</taxon>
        <taxon>Pseudomonadota</taxon>
        <taxon>Betaproteobacteria</taxon>
        <taxon>Burkholderiales</taxon>
        <taxon>Oxalobacteraceae</taxon>
        <taxon>Noviherbaspirillum</taxon>
    </lineage>
</organism>
<reference evidence="1 2" key="1">
    <citation type="submission" date="2023-10" db="EMBL/GenBank/DDBJ databases">
        <title>Noviherbaspirillum sp. CPCC 100848 genome assembly.</title>
        <authorList>
            <person name="Li X.Y."/>
            <person name="Fang X.M."/>
        </authorList>
    </citation>
    <scope>NUCLEOTIDE SEQUENCE [LARGE SCALE GENOMIC DNA]</scope>
    <source>
        <strain evidence="1 2">CPCC 100848</strain>
    </source>
</reference>
<proteinExistence type="predicted"/>
<sequence>MEVISVPVLNELHGKHNCSITYTSHRPIEVSISSPHFGTLTETGDSLFDALAKLRLQLEKSGWLLLCNVARRDAYPSQMMIQMALCRKIYLLKCGMPARRDDIVDIFGEAHPEQVGTVQEQSEYHSKWIKSLGSVE</sequence>
<dbReference type="EMBL" id="JAWIIV010000009">
    <property type="protein sequence ID" value="MEC4719937.1"/>
    <property type="molecule type" value="Genomic_DNA"/>
</dbReference>
<gene>
    <name evidence="1" type="ORF">RY831_12315</name>
</gene>
<evidence type="ECO:0000313" key="2">
    <source>
        <dbReference type="Proteomes" id="UP001352263"/>
    </source>
</evidence>
<accession>A0ABU6J9I0</accession>
<evidence type="ECO:0000313" key="1">
    <source>
        <dbReference type="EMBL" id="MEC4719937.1"/>
    </source>
</evidence>
<dbReference type="RefSeq" id="WP_326506653.1">
    <property type="nucleotide sequence ID" value="NZ_JAWIIV010000009.1"/>
</dbReference>
<comment type="caution">
    <text evidence="1">The sequence shown here is derived from an EMBL/GenBank/DDBJ whole genome shotgun (WGS) entry which is preliminary data.</text>
</comment>
<dbReference type="Proteomes" id="UP001352263">
    <property type="component" value="Unassembled WGS sequence"/>
</dbReference>
<protein>
    <submittedName>
        <fullName evidence="1">Uncharacterized protein</fullName>
    </submittedName>
</protein>